<dbReference type="Proteomes" id="UP001499987">
    <property type="component" value="Unassembled WGS sequence"/>
</dbReference>
<dbReference type="RefSeq" id="WP_344627817.1">
    <property type="nucleotide sequence ID" value="NZ_BAAALD010000120.1"/>
</dbReference>
<keyword evidence="1" id="KW-0732">Signal</keyword>
<reference evidence="3" key="1">
    <citation type="journal article" date="2019" name="Int. J. Syst. Evol. Microbiol.">
        <title>The Global Catalogue of Microorganisms (GCM) 10K type strain sequencing project: providing services to taxonomists for standard genome sequencing and annotation.</title>
        <authorList>
            <consortium name="The Broad Institute Genomics Platform"/>
            <consortium name="The Broad Institute Genome Sequencing Center for Infectious Disease"/>
            <person name="Wu L."/>
            <person name="Ma J."/>
        </authorList>
    </citation>
    <scope>NUCLEOTIDE SEQUENCE [LARGE SCALE GENOMIC DNA]</scope>
    <source>
        <strain evidence="3">JCM 13002</strain>
    </source>
</reference>
<accession>A0ABP4ESE4</accession>
<name>A0ABP4ESE4_9ACTN</name>
<proteinExistence type="predicted"/>
<feature type="chain" id="PRO_5045942964" evidence="1">
    <location>
        <begin position="32"/>
        <end position="207"/>
    </location>
</feature>
<dbReference type="Gene3D" id="2.60.120.260">
    <property type="entry name" value="Galactose-binding domain-like"/>
    <property type="match status" value="1"/>
</dbReference>
<evidence type="ECO:0000313" key="3">
    <source>
        <dbReference type="Proteomes" id="UP001499987"/>
    </source>
</evidence>
<evidence type="ECO:0000256" key="1">
    <source>
        <dbReference type="SAM" id="SignalP"/>
    </source>
</evidence>
<comment type="caution">
    <text evidence="2">The sequence shown here is derived from an EMBL/GenBank/DDBJ whole genome shotgun (WGS) entry which is preliminary data.</text>
</comment>
<keyword evidence="3" id="KW-1185">Reference proteome</keyword>
<dbReference type="EMBL" id="BAAALD010000120">
    <property type="protein sequence ID" value="GAA1120740.1"/>
    <property type="molecule type" value="Genomic_DNA"/>
</dbReference>
<protein>
    <submittedName>
        <fullName evidence="2">Uncharacterized protein</fullName>
    </submittedName>
</protein>
<gene>
    <name evidence="2" type="ORF">GCM10009663_70470</name>
</gene>
<organism evidence="2 3">
    <name type="scientific">Kitasatospora arboriphila</name>
    <dbReference type="NCBI Taxonomy" id="258052"/>
    <lineage>
        <taxon>Bacteria</taxon>
        <taxon>Bacillati</taxon>
        <taxon>Actinomycetota</taxon>
        <taxon>Actinomycetes</taxon>
        <taxon>Kitasatosporales</taxon>
        <taxon>Streptomycetaceae</taxon>
        <taxon>Kitasatospora</taxon>
    </lineage>
</organism>
<feature type="signal peptide" evidence="1">
    <location>
        <begin position="1"/>
        <end position="31"/>
    </location>
</feature>
<sequence length="207" mass="21867">MKAMFRKARIATSALAAAAVVGLLAAPAAQAAPAGVANPDFESGASGWNTFSLPFGTGIITDDPALPAHSGTWKAELGGHGRPGMDRITQQVTIPALRVPVLTFWVHIGTPTPATFGYHELTVEATAPDGTPYTLASRTNKDSGSGYQQVTVTLPSAFYSSTEQKAVISFFSVDDAANKVPFLIDDVSMAYRLKMSRPFFPPVLLKP</sequence>
<evidence type="ECO:0000313" key="2">
    <source>
        <dbReference type="EMBL" id="GAA1120740.1"/>
    </source>
</evidence>